<keyword evidence="2" id="KW-1185">Reference proteome</keyword>
<accession>A0AA39TGI5</accession>
<dbReference type="EMBL" id="JAUESC010000001">
    <property type="protein sequence ID" value="KAK0607984.1"/>
    <property type="molecule type" value="Genomic_DNA"/>
</dbReference>
<dbReference type="AlphaFoldDB" id="A0AA39TGI5"/>
<reference evidence="1" key="2">
    <citation type="submission" date="2023-06" db="EMBL/GenBank/DDBJ databases">
        <authorList>
            <person name="Swenson N.G."/>
            <person name="Wegrzyn J.L."/>
            <person name="Mcevoy S.L."/>
        </authorList>
    </citation>
    <scope>NUCLEOTIDE SEQUENCE</scope>
    <source>
        <strain evidence="1">NS2018</strain>
        <tissue evidence="1">Leaf</tissue>
    </source>
</reference>
<organism evidence="1 2">
    <name type="scientific">Acer saccharum</name>
    <name type="common">Sugar maple</name>
    <dbReference type="NCBI Taxonomy" id="4024"/>
    <lineage>
        <taxon>Eukaryota</taxon>
        <taxon>Viridiplantae</taxon>
        <taxon>Streptophyta</taxon>
        <taxon>Embryophyta</taxon>
        <taxon>Tracheophyta</taxon>
        <taxon>Spermatophyta</taxon>
        <taxon>Magnoliopsida</taxon>
        <taxon>eudicotyledons</taxon>
        <taxon>Gunneridae</taxon>
        <taxon>Pentapetalae</taxon>
        <taxon>rosids</taxon>
        <taxon>malvids</taxon>
        <taxon>Sapindales</taxon>
        <taxon>Sapindaceae</taxon>
        <taxon>Hippocastanoideae</taxon>
        <taxon>Acereae</taxon>
        <taxon>Acer</taxon>
    </lineage>
</organism>
<reference evidence="1" key="1">
    <citation type="journal article" date="2022" name="Plant J.">
        <title>Strategies of tolerance reflected in two North American maple genomes.</title>
        <authorList>
            <person name="McEvoy S.L."/>
            <person name="Sezen U.U."/>
            <person name="Trouern-Trend A."/>
            <person name="McMahon S.M."/>
            <person name="Schaberg P.G."/>
            <person name="Yang J."/>
            <person name="Wegrzyn J.L."/>
            <person name="Swenson N.G."/>
        </authorList>
    </citation>
    <scope>NUCLEOTIDE SEQUENCE</scope>
    <source>
        <strain evidence="1">NS2018</strain>
    </source>
</reference>
<gene>
    <name evidence="1" type="ORF">LWI29_023562</name>
</gene>
<evidence type="ECO:0000313" key="2">
    <source>
        <dbReference type="Proteomes" id="UP001168877"/>
    </source>
</evidence>
<proteinExistence type="predicted"/>
<comment type="caution">
    <text evidence="1">The sequence shown here is derived from an EMBL/GenBank/DDBJ whole genome shotgun (WGS) entry which is preliminary data.</text>
</comment>
<protein>
    <submittedName>
        <fullName evidence="1">Uncharacterized protein</fullName>
    </submittedName>
</protein>
<evidence type="ECO:0000313" key="1">
    <source>
        <dbReference type="EMBL" id="KAK0607984.1"/>
    </source>
</evidence>
<dbReference type="Proteomes" id="UP001168877">
    <property type="component" value="Unassembled WGS sequence"/>
</dbReference>
<name>A0AA39TGI5_ACESA</name>
<sequence length="204" mass="21467">MAAIAAMAAPPPAKPIAGGLGVCKDGVSLLAGSGSGAAGTSVSVSMDGKIFSIRTELDSELVSLSWLEQLLGLSEFQSSSSPIASQEKEEKVEGDKGKRLWVWKSKPKRLPNFYGNAKLSIGGKNGKRSNLSWRGSSSSLESDSSRDEIFSCQKGECFTKKIDVGPLSIGPEKREDYVVVASDVAQQRCSNIVVDLIGQGDGLA</sequence>